<dbReference type="InterPro" id="IPR047104">
    <property type="entry name" value="BLTP1_N"/>
</dbReference>
<keyword evidence="1" id="KW-1133">Transmembrane helix</keyword>
<dbReference type="PANTHER" id="PTHR31640:SF1">
    <property type="entry name" value="BRIDGE-LIKE LIPID TRANSFER PROTEIN FAMILY MEMBER 1"/>
    <property type="match status" value="1"/>
</dbReference>
<dbReference type="GO" id="GO:0098793">
    <property type="term" value="C:presynapse"/>
    <property type="evidence" value="ECO:0007669"/>
    <property type="project" value="GOC"/>
</dbReference>
<accession>A0A3P6SYP2</accession>
<keyword evidence="1" id="KW-0812">Transmembrane</keyword>
<dbReference type="AlphaFoldDB" id="A0A3P6SYP2"/>
<dbReference type="InterPro" id="IPR033616">
    <property type="entry name" value="BLTP1"/>
</dbReference>
<name>A0A3P6SYP2_LITSI</name>
<reference evidence="3 4" key="1">
    <citation type="submission" date="2018-08" db="EMBL/GenBank/DDBJ databases">
        <authorList>
            <person name="Laetsch R D."/>
            <person name="Stevens L."/>
            <person name="Kumar S."/>
            <person name="Blaxter L. M."/>
        </authorList>
    </citation>
    <scope>NUCLEOTIDE SEQUENCE [LARGE SCALE GENOMIC DNA]</scope>
</reference>
<dbReference type="PANTHER" id="PTHR31640">
    <property type="entry name" value="TRANSMEMBRANE PROTEIN KIAA1109"/>
    <property type="match status" value="1"/>
</dbReference>
<dbReference type="Pfam" id="PF20413">
    <property type="entry name" value="BLTP1_N"/>
    <property type="match status" value="1"/>
</dbReference>
<evidence type="ECO:0000256" key="1">
    <source>
        <dbReference type="SAM" id="Phobius"/>
    </source>
</evidence>
<proteinExistence type="predicted"/>
<dbReference type="STRING" id="42156.A0A3P6SYP2"/>
<organism evidence="3 4">
    <name type="scientific">Litomosoides sigmodontis</name>
    <name type="common">Filarial nematode worm</name>
    <dbReference type="NCBI Taxonomy" id="42156"/>
    <lineage>
        <taxon>Eukaryota</taxon>
        <taxon>Metazoa</taxon>
        <taxon>Ecdysozoa</taxon>
        <taxon>Nematoda</taxon>
        <taxon>Chromadorea</taxon>
        <taxon>Rhabditida</taxon>
        <taxon>Spirurina</taxon>
        <taxon>Spiruromorpha</taxon>
        <taxon>Filarioidea</taxon>
        <taxon>Onchocercidae</taxon>
        <taxon>Litomosoides</taxon>
    </lineage>
</organism>
<keyword evidence="4" id="KW-1185">Reference proteome</keyword>
<sequence>MLPGDINVQWKDYKEIVQPDKASFWVMLGSLLLFIVWIVFITYYMSRVLGPIVAFVLTRIAHLKGYDIQISISSFSMSLLSGKVMFRDFRCMCQDFLFSCNDGWIIFSYWKYIPSDYAYKSNISRLHISLNGLQLHIYNRLSNYRSLARYFGLEKLFIPLKDENDKMRRFVTEEEQEWDRSYDNLWSLIGYIKLDISSGRLVAGNALLPSMIVSSFENYTC</sequence>
<dbReference type="Proteomes" id="UP000277928">
    <property type="component" value="Unassembled WGS sequence"/>
</dbReference>
<feature type="domain" description="Bridge-like lipid transfer protein family member 1 N-terminal" evidence="2">
    <location>
        <begin position="22"/>
        <end position="217"/>
    </location>
</feature>
<dbReference type="OrthoDB" id="10051416at2759"/>
<gene>
    <name evidence="3" type="ORF">NLS_LOCUS3840</name>
</gene>
<keyword evidence="1" id="KW-0472">Membrane</keyword>
<evidence type="ECO:0000313" key="4">
    <source>
        <dbReference type="Proteomes" id="UP000277928"/>
    </source>
</evidence>
<evidence type="ECO:0000259" key="2">
    <source>
        <dbReference type="Pfam" id="PF20413"/>
    </source>
</evidence>
<evidence type="ECO:0000313" key="3">
    <source>
        <dbReference type="EMBL" id="VDK77877.1"/>
    </source>
</evidence>
<dbReference type="GO" id="GO:0048488">
    <property type="term" value="P:synaptic vesicle endocytosis"/>
    <property type="evidence" value="ECO:0007669"/>
    <property type="project" value="TreeGrafter"/>
</dbReference>
<feature type="transmembrane region" description="Helical" evidence="1">
    <location>
        <begin position="22"/>
        <end position="45"/>
    </location>
</feature>
<dbReference type="EMBL" id="UYRX01000223">
    <property type="protein sequence ID" value="VDK77877.1"/>
    <property type="molecule type" value="Genomic_DNA"/>
</dbReference>
<protein>
    <recommendedName>
        <fullName evidence="2">Bridge-like lipid transfer protein family member 1 N-terminal domain-containing protein</fullName>
    </recommendedName>
</protein>